<protein>
    <submittedName>
        <fullName evidence="2">Uncharacterized protein</fullName>
    </submittedName>
</protein>
<keyword evidence="3" id="KW-1185">Reference proteome</keyword>
<evidence type="ECO:0000313" key="3">
    <source>
        <dbReference type="Proteomes" id="UP000265618"/>
    </source>
</evidence>
<organism evidence="2 3">
    <name type="scientific">Kipferlia bialata</name>
    <dbReference type="NCBI Taxonomy" id="797122"/>
    <lineage>
        <taxon>Eukaryota</taxon>
        <taxon>Metamonada</taxon>
        <taxon>Carpediemonas-like organisms</taxon>
        <taxon>Kipferlia</taxon>
    </lineage>
</organism>
<name>A0A9K3GN63_9EUKA</name>
<feature type="non-terminal residue" evidence="2">
    <location>
        <position position="1"/>
    </location>
</feature>
<reference evidence="2 3" key="1">
    <citation type="journal article" date="2018" name="PLoS ONE">
        <title>The draft genome of Kipferlia bialata reveals reductive genome evolution in fornicate parasites.</title>
        <authorList>
            <person name="Tanifuji G."/>
            <person name="Takabayashi S."/>
            <person name="Kume K."/>
            <person name="Takagi M."/>
            <person name="Nakayama T."/>
            <person name="Kamikawa R."/>
            <person name="Inagaki Y."/>
            <person name="Hashimoto T."/>
        </authorList>
    </citation>
    <scope>NUCLEOTIDE SEQUENCE [LARGE SCALE GENOMIC DNA]</scope>
    <source>
        <strain evidence="2">NY0173</strain>
    </source>
</reference>
<feature type="region of interest" description="Disordered" evidence="1">
    <location>
        <begin position="1"/>
        <end position="69"/>
    </location>
</feature>
<dbReference type="EMBL" id="BDIP01004683">
    <property type="protein sequence ID" value="GIQ89097.1"/>
    <property type="molecule type" value="Genomic_DNA"/>
</dbReference>
<dbReference type="AlphaFoldDB" id="A0A9K3GN63"/>
<sequence length="156" mass="17748">GPLLGCHQRADELDPFSDATREQMKERERERARERERVLSEEAFAALGSFGSDRERDRDTDRPNVMRPLTPSMRRAIIDADAASRRQSTHVLHYAVLPSALVQDPDTNRWETTGVHDVPDEHVFGTAEALLPSLFTSPIAPREVWRDLSCQPLIYV</sequence>
<proteinExistence type="predicted"/>
<evidence type="ECO:0000256" key="1">
    <source>
        <dbReference type="SAM" id="MobiDB-lite"/>
    </source>
</evidence>
<accession>A0A9K3GN63</accession>
<feature type="compositionally biased region" description="Basic and acidic residues" evidence="1">
    <location>
        <begin position="52"/>
        <end position="64"/>
    </location>
</feature>
<evidence type="ECO:0000313" key="2">
    <source>
        <dbReference type="EMBL" id="GIQ89097.1"/>
    </source>
</evidence>
<feature type="non-terminal residue" evidence="2">
    <location>
        <position position="156"/>
    </location>
</feature>
<dbReference type="Proteomes" id="UP000265618">
    <property type="component" value="Unassembled WGS sequence"/>
</dbReference>
<feature type="compositionally biased region" description="Basic and acidic residues" evidence="1">
    <location>
        <begin position="19"/>
        <end position="40"/>
    </location>
</feature>
<gene>
    <name evidence="2" type="ORF">KIPB_011489</name>
</gene>
<comment type="caution">
    <text evidence="2">The sequence shown here is derived from an EMBL/GenBank/DDBJ whole genome shotgun (WGS) entry which is preliminary data.</text>
</comment>